<sequence>MSLFTNIKEFIIFHEKRTKLHRQASEVAPYNPQQILQPPYTPMLNYITLVQPGYPYQQMTPPTLPSNIQDLSPMAGDGTQYPFLPSHGFSSAPGGAVMANLNYFSSESYVKF</sequence>
<dbReference type="EMBL" id="BAAFJT010000023">
    <property type="protein sequence ID" value="GAB0199456.1"/>
    <property type="molecule type" value="Genomic_DNA"/>
</dbReference>
<gene>
    <name evidence="1" type="ORF">GRJ2_002411000</name>
</gene>
<protein>
    <submittedName>
        <fullName evidence="1">Uncharacterized protein</fullName>
    </submittedName>
</protein>
<reference evidence="1 2" key="1">
    <citation type="submission" date="2024-06" db="EMBL/GenBank/DDBJ databases">
        <title>The draft genome of Grus japonensis, version 3.</title>
        <authorList>
            <person name="Nabeshima K."/>
            <person name="Suzuki S."/>
            <person name="Onuma M."/>
        </authorList>
    </citation>
    <scope>NUCLEOTIDE SEQUENCE [LARGE SCALE GENOMIC DNA]</scope>
    <source>
        <strain evidence="1 2">451A</strain>
    </source>
</reference>
<evidence type="ECO:0000313" key="1">
    <source>
        <dbReference type="EMBL" id="GAB0199456.1"/>
    </source>
</evidence>
<dbReference type="PANTHER" id="PTHR35674">
    <property type="entry name" value="CDNA SEQUENCE CK137956"/>
    <property type="match status" value="1"/>
</dbReference>
<dbReference type="Proteomes" id="UP001623348">
    <property type="component" value="Unassembled WGS sequence"/>
</dbReference>
<organism evidence="1 2">
    <name type="scientific">Grus japonensis</name>
    <name type="common">Japanese crane</name>
    <name type="synonym">Red-crowned crane</name>
    <dbReference type="NCBI Taxonomy" id="30415"/>
    <lineage>
        <taxon>Eukaryota</taxon>
        <taxon>Metazoa</taxon>
        <taxon>Chordata</taxon>
        <taxon>Craniata</taxon>
        <taxon>Vertebrata</taxon>
        <taxon>Euteleostomi</taxon>
        <taxon>Archelosauria</taxon>
        <taxon>Archosauria</taxon>
        <taxon>Dinosauria</taxon>
        <taxon>Saurischia</taxon>
        <taxon>Theropoda</taxon>
        <taxon>Coelurosauria</taxon>
        <taxon>Aves</taxon>
        <taxon>Neognathae</taxon>
        <taxon>Neoaves</taxon>
        <taxon>Gruiformes</taxon>
        <taxon>Gruidae</taxon>
        <taxon>Grus</taxon>
    </lineage>
</organism>
<keyword evidence="2" id="KW-1185">Reference proteome</keyword>
<dbReference type="Pfam" id="PF15752">
    <property type="entry name" value="DUF4688"/>
    <property type="match status" value="1"/>
</dbReference>
<name>A0ABC9XPU0_GRUJA</name>
<comment type="caution">
    <text evidence="1">The sequence shown here is derived from an EMBL/GenBank/DDBJ whole genome shotgun (WGS) entry which is preliminary data.</text>
</comment>
<dbReference type="PANTHER" id="PTHR35674:SF1">
    <property type="entry name" value="CDNA SEQUENCE CK137956"/>
    <property type="match status" value="1"/>
</dbReference>
<proteinExistence type="predicted"/>
<dbReference type="InterPro" id="IPR031496">
    <property type="entry name" value="DUF4688"/>
</dbReference>
<evidence type="ECO:0000313" key="2">
    <source>
        <dbReference type="Proteomes" id="UP001623348"/>
    </source>
</evidence>
<dbReference type="AlphaFoldDB" id="A0ABC9XPU0"/>
<accession>A0ABC9XPU0</accession>